<dbReference type="RefSeq" id="WP_190214558.1">
    <property type="nucleotide sequence ID" value="NZ_BNBO01000055.1"/>
</dbReference>
<accession>A0A919L3D9</accession>
<evidence type="ECO:0000259" key="2">
    <source>
        <dbReference type="Pfam" id="PF13847"/>
    </source>
</evidence>
<dbReference type="SUPFAM" id="SSF53335">
    <property type="entry name" value="S-adenosyl-L-methionine-dependent methyltransferases"/>
    <property type="match status" value="1"/>
</dbReference>
<dbReference type="EMBL" id="BNBO01000055">
    <property type="protein sequence ID" value="GHH81954.1"/>
    <property type="molecule type" value="Genomic_DNA"/>
</dbReference>
<feature type="domain" description="Methyltransferase" evidence="2">
    <location>
        <begin position="38"/>
        <end position="169"/>
    </location>
</feature>
<gene>
    <name evidence="3" type="ORF">GCM10018781_65660</name>
</gene>
<reference evidence="3" key="2">
    <citation type="submission" date="2020-09" db="EMBL/GenBank/DDBJ databases">
        <authorList>
            <person name="Sun Q."/>
            <person name="Ohkuma M."/>
        </authorList>
    </citation>
    <scope>NUCLEOTIDE SEQUENCE</scope>
    <source>
        <strain evidence="3">JCM 4646</strain>
    </source>
</reference>
<dbReference type="AlphaFoldDB" id="A0A919L3D9"/>
<feature type="compositionally biased region" description="Polar residues" evidence="1">
    <location>
        <begin position="1"/>
        <end position="10"/>
    </location>
</feature>
<protein>
    <recommendedName>
        <fullName evidence="2">Methyltransferase domain-containing protein</fullName>
    </recommendedName>
</protein>
<dbReference type="PANTHER" id="PTHR43591:SF24">
    <property type="entry name" value="2-METHOXY-6-POLYPRENYL-1,4-BENZOQUINOL METHYLASE, MITOCHONDRIAL"/>
    <property type="match status" value="1"/>
</dbReference>
<dbReference type="GO" id="GO:0008168">
    <property type="term" value="F:methyltransferase activity"/>
    <property type="evidence" value="ECO:0007669"/>
    <property type="project" value="TreeGrafter"/>
</dbReference>
<dbReference type="Proteomes" id="UP000617734">
    <property type="component" value="Unassembled WGS sequence"/>
</dbReference>
<organism evidence="3 4">
    <name type="scientific">Kitasatospora indigofera</name>
    <dbReference type="NCBI Taxonomy" id="67307"/>
    <lineage>
        <taxon>Bacteria</taxon>
        <taxon>Bacillati</taxon>
        <taxon>Actinomycetota</taxon>
        <taxon>Actinomycetes</taxon>
        <taxon>Kitasatosporales</taxon>
        <taxon>Streptomycetaceae</taxon>
        <taxon>Kitasatospora</taxon>
    </lineage>
</organism>
<dbReference type="InterPro" id="IPR025714">
    <property type="entry name" value="Methyltranfer_dom"/>
</dbReference>
<dbReference type="GeneID" id="95356851"/>
<dbReference type="PANTHER" id="PTHR43591">
    <property type="entry name" value="METHYLTRANSFERASE"/>
    <property type="match status" value="1"/>
</dbReference>
<dbReference type="CDD" id="cd02440">
    <property type="entry name" value="AdoMet_MTases"/>
    <property type="match status" value="1"/>
</dbReference>
<evidence type="ECO:0000313" key="3">
    <source>
        <dbReference type="EMBL" id="GHH81954.1"/>
    </source>
</evidence>
<feature type="region of interest" description="Disordered" evidence="1">
    <location>
        <begin position="1"/>
        <end position="20"/>
    </location>
</feature>
<name>A0A919L3D9_9ACTN</name>
<reference evidence="3" key="1">
    <citation type="journal article" date="2014" name="Int. J. Syst. Evol. Microbiol.">
        <title>Complete genome sequence of Corynebacterium casei LMG S-19264T (=DSM 44701T), isolated from a smear-ripened cheese.</title>
        <authorList>
            <consortium name="US DOE Joint Genome Institute (JGI-PGF)"/>
            <person name="Walter F."/>
            <person name="Albersmeier A."/>
            <person name="Kalinowski J."/>
            <person name="Ruckert C."/>
        </authorList>
    </citation>
    <scope>NUCLEOTIDE SEQUENCE</scope>
    <source>
        <strain evidence="3">JCM 4646</strain>
    </source>
</reference>
<proteinExistence type="predicted"/>
<dbReference type="InterPro" id="IPR029063">
    <property type="entry name" value="SAM-dependent_MTases_sf"/>
</dbReference>
<evidence type="ECO:0000313" key="4">
    <source>
        <dbReference type="Proteomes" id="UP000617734"/>
    </source>
</evidence>
<evidence type="ECO:0000256" key="1">
    <source>
        <dbReference type="SAM" id="MobiDB-lite"/>
    </source>
</evidence>
<dbReference type="Gene3D" id="3.40.50.150">
    <property type="entry name" value="Vaccinia Virus protein VP39"/>
    <property type="match status" value="1"/>
</dbReference>
<dbReference type="Pfam" id="PF13847">
    <property type="entry name" value="Methyltransf_31"/>
    <property type="match status" value="1"/>
</dbReference>
<keyword evidence="4" id="KW-1185">Reference proteome</keyword>
<comment type="caution">
    <text evidence="3">The sequence shown here is derived from an EMBL/GenBank/DDBJ whole genome shotgun (WGS) entry which is preliminary data.</text>
</comment>
<sequence>MTEHQNTYTHGHQESVLRSHRSRTAADSAAYLLPSLRPGQAVLDVGCGPGTITADLAELVGPGGRVVAVDSSAEVLEQAAATAAARGLDNVVFEVADVHRLRFEDGEFDVVHAHQVLQHVADPVAALREMRRVTVPGGTVAARDADYAAMTWYPRPAGMDDWAALYQRVSRANGGEPDAGRRLLSWARAAGFTEIEAGSSTWTYATPEQRAWWGGMWADRILKSAIAGTALAEGFAEQADLERISAAWRSWAAAEDGWFAVLHGEVLARA</sequence>